<evidence type="ECO:0000256" key="5">
    <source>
        <dbReference type="SAM" id="MobiDB-lite"/>
    </source>
</evidence>
<dbReference type="AlphaFoldDB" id="A0A2J6TJC5"/>
<dbReference type="GO" id="GO:0008270">
    <property type="term" value="F:zinc ion binding"/>
    <property type="evidence" value="ECO:0007669"/>
    <property type="project" value="UniProtKB-KW"/>
</dbReference>
<dbReference type="Proteomes" id="UP000235371">
    <property type="component" value="Unassembled WGS sequence"/>
</dbReference>
<evidence type="ECO:0000256" key="2">
    <source>
        <dbReference type="ARBA" id="ARBA00022771"/>
    </source>
</evidence>
<dbReference type="Pfam" id="PF01753">
    <property type="entry name" value="zf-MYND"/>
    <property type="match status" value="1"/>
</dbReference>
<dbReference type="OrthoDB" id="437457at2759"/>
<reference evidence="7 8" key="1">
    <citation type="submission" date="2016-04" db="EMBL/GenBank/DDBJ databases">
        <title>A degradative enzymes factory behind the ericoid mycorrhizal symbiosis.</title>
        <authorList>
            <consortium name="DOE Joint Genome Institute"/>
            <person name="Martino E."/>
            <person name="Morin E."/>
            <person name="Grelet G."/>
            <person name="Kuo A."/>
            <person name="Kohler A."/>
            <person name="Daghino S."/>
            <person name="Barry K."/>
            <person name="Choi C."/>
            <person name="Cichocki N."/>
            <person name="Clum A."/>
            <person name="Copeland A."/>
            <person name="Hainaut M."/>
            <person name="Haridas S."/>
            <person name="Labutti K."/>
            <person name="Lindquist E."/>
            <person name="Lipzen A."/>
            <person name="Khouja H.-R."/>
            <person name="Murat C."/>
            <person name="Ohm R."/>
            <person name="Olson A."/>
            <person name="Spatafora J."/>
            <person name="Veneault-Fourrey C."/>
            <person name="Henrissat B."/>
            <person name="Grigoriev I."/>
            <person name="Martin F."/>
            <person name="Perotto S."/>
        </authorList>
    </citation>
    <scope>NUCLEOTIDE SEQUENCE [LARGE SCALE GENOMIC DNA]</scope>
    <source>
        <strain evidence="7 8">E</strain>
    </source>
</reference>
<name>A0A2J6TJC5_9HELO</name>
<sequence length="860" mass="97421">MPAPFAPCTICGTTTDKRCSLPSRPLLFEEVPGRRLAPAQVALRITTEVGDEEGLSVPPRNLVVLYCTQDEQPQVDDCDIYTNHDITLGDLRSAFEFISQDNNTFEDEKPNTYCLRKSEWVKAVKISARKEMKIGGVKQYRDIEIPQNHFIFSRLGDIFLIARHMRFGLLLGLLDGLWTEVTADVGLIVARDNKEVLTFHHVEALILFTQDELMVPLKQLLKAEAQGARLSKIPMNQAKWNNHTKCTKTTFTVSKWRNERFIKEYFLFGKFEEFPKKLQEKKRAKADAAWADAVPPPRSNLVRAKGPKPSSQVHSQKEGSNSGGVQQRDRGMHPTLLGVRGHVIGAKYRVAYKGTAPSTPLPSSCSRQPQPQQNSGRSPGSLQNNQSICGKDQANKCTRCKAAAYCSAECQKNDFPLHKLLCSKYQAFLATRPIPKDEDKEPDDVMPVIYKAAILFPVDSNNPQLIWLKIHVLSEFDPEYNDVEYPEYNHLEDVQKGLPKCMEFGRGMSHKQGGQHLKIYMGDKALMECPLTKSFLTLNAGYGSAEHNSIAAAPWAGNLVVVNITESIVKHPTEPEMYDPEIKENHNDVSLSDLRYSFDCLSRNNYIFESDKQNPYYIRKPGRWFKAVKICCDGEMKFEGKKKFTEVTISRSHPVFLQNSGISGISKYLGFPLLLKRIPPNPNWNEKMTQLPRNEQFSLYENPGAVSLMIDVKVASKHWKYAPKIWDRGEDPTVLVARKDMKDLTANQVEVLTSYCQHVVSWNMGVVMEQEMCGGEDNVYWVVDEETGEPSIPTDRTRQKFIDDYLLSDKFANYFEESKQNKISEGDAAWADATLPPKGSVPDKIEEERHEAMLSMMGMI</sequence>
<evidence type="ECO:0000256" key="3">
    <source>
        <dbReference type="ARBA" id="ARBA00022833"/>
    </source>
</evidence>
<dbReference type="GeneID" id="36590794"/>
<evidence type="ECO:0000256" key="1">
    <source>
        <dbReference type="ARBA" id="ARBA00022723"/>
    </source>
</evidence>
<feature type="compositionally biased region" description="Polar residues" evidence="5">
    <location>
        <begin position="376"/>
        <end position="387"/>
    </location>
</feature>
<dbReference type="Gene3D" id="6.10.140.2220">
    <property type="match status" value="1"/>
</dbReference>
<dbReference type="EMBL" id="KZ613782">
    <property type="protein sequence ID" value="PMD63112.1"/>
    <property type="molecule type" value="Genomic_DNA"/>
</dbReference>
<keyword evidence="2 4" id="KW-0863">Zinc-finger</keyword>
<organism evidence="7 8">
    <name type="scientific">Hyaloscypha bicolor E</name>
    <dbReference type="NCBI Taxonomy" id="1095630"/>
    <lineage>
        <taxon>Eukaryota</taxon>
        <taxon>Fungi</taxon>
        <taxon>Dikarya</taxon>
        <taxon>Ascomycota</taxon>
        <taxon>Pezizomycotina</taxon>
        <taxon>Leotiomycetes</taxon>
        <taxon>Helotiales</taxon>
        <taxon>Hyaloscyphaceae</taxon>
        <taxon>Hyaloscypha</taxon>
        <taxon>Hyaloscypha bicolor</taxon>
    </lineage>
</organism>
<dbReference type="InParanoid" id="A0A2J6TJC5"/>
<keyword evidence="3" id="KW-0862">Zinc</keyword>
<evidence type="ECO:0000313" key="7">
    <source>
        <dbReference type="EMBL" id="PMD63112.1"/>
    </source>
</evidence>
<feature type="region of interest" description="Disordered" evidence="5">
    <location>
        <begin position="357"/>
        <end position="387"/>
    </location>
</feature>
<evidence type="ECO:0000259" key="6">
    <source>
        <dbReference type="PROSITE" id="PS50865"/>
    </source>
</evidence>
<feature type="region of interest" description="Disordered" evidence="5">
    <location>
        <begin position="287"/>
        <end position="331"/>
    </location>
</feature>
<dbReference type="PROSITE" id="PS50865">
    <property type="entry name" value="ZF_MYND_2"/>
    <property type="match status" value="1"/>
</dbReference>
<feature type="compositionally biased region" description="Low complexity" evidence="5">
    <location>
        <begin position="361"/>
        <end position="375"/>
    </location>
</feature>
<feature type="domain" description="MYND-type" evidence="6">
    <location>
        <begin position="386"/>
        <end position="422"/>
    </location>
</feature>
<evidence type="ECO:0000313" key="8">
    <source>
        <dbReference type="Proteomes" id="UP000235371"/>
    </source>
</evidence>
<accession>A0A2J6TJC5</accession>
<evidence type="ECO:0000256" key="4">
    <source>
        <dbReference type="PROSITE-ProRule" id="PRU00134"/>
    </source>
</evidence>
<dbReference type="InterPro" id="IPR002893">
    <property type="entry name" value="Znf_MYND"/>
</dbReference>
<keyword evidence="1" id="KW-0479">Metal-binding</keyword>
<dbReference type="SUPFAM" id="SSF144232">
    <property type="entry name" value="HIT/MYND zinc finger-like"/>
    <property type="match status" value="1"/>
</dbReference>
<dbReference type="STRING" id="1095630.A0A2J6TJC5"/>
<gene>
    <name evidence="7" type="ORF">K444DRAFT_626861</name>
</gene>
<feature type="compositionally biased region" description="Polar residues" evidence="5">
    <location>
        <begin position="309"/>
        <end position="325"/>
    </location>
</feature>
<dbReference type="RefSeq" id="XP_024740016.1">
    <property type="nucleotide sequence ID" value="XM_024882717.1"/>
</dbReference>
<proteinExistence type="predicted"/>
<keyword evidence="8" id="KW-1185">Reference proteome</keyword>
<protein>
    <recommendedName>
        <fullName evidence="6">MYND-type domain-containing protein</fullName>
    </recommendedName>
</protein>